<name>A0ABY3GFB3_9PSED</name>
<evidence type="ECO:0000313" key="2">
    <source>
        <dbReference type="Proteomes" id="UP000318428"/>
    </source>
</evidence>
<evidence type="ECO:0000313" key="1">
    <source>
        <dbReference type="EMBL" id="TWR88225.1"/>
    </source>
</evidence>
<proteinExistence type="predicted"/>
<reference evidence="1 2" key="1">
    <citation type="submission" date="2019-06" db="EMBL/GenBank/DDBJ databases">
        <title>Pseudomonas bimorpha sp. nov. isolated from bovine raw milk and skim milk concentrate.</title>
        <authorList>
            <person name="Hofmann K."/>
            <person name="Huptas C."/>
            <person name="Doll E."/>
            <person name="Scherer S."/>
            <person name="Wenning M."/>
        </authorList>
    </citation>
    <scope>NUCLEOTIDE SEQUENCE [LARGE SCALE GENOMIC DNA]</scope>
    <source>
        <strain evidence="1 2">DSM 108989</strain>
    </source>
</reference>
<keyword evidence="2" id="KW-1185">Reference proteome</keyword>
<comment type="caution">
    <text evidence="1">The sequence shown here is derived from an EMBL/GenBank/DDBJ whole genome shotgun (WGS) entry which is preliminary data.</text>
</comment>
<sequence length="214" mass="24361">MKLSQAFSVYQIALILAHFEWKKNFMGTVQWRPYMHFTAQSTALQAFYLMIGRLKKGELTEGEYPCVVVFMAFSIEAYVNTLGSRQISFWDEIERLPWRKKIEILHSAAGAQANWAQGPLQFAVNIFKIRDKLAHGKPEKICGPWRPGKPDVTHKDSFPKLKPTHLASITSQWLLDSAGNLRILMSYLGELFDHPESDHLSVAEGGFDFDDGVD</sequence>
<dbReference type="Proteomes" id="UP000318428">
    <property type="component" value="Unassembled WGS sequence"/>
</dbReference>
<gene>
    <name evidence="1" type="ORF">FJD38_16190</name>
</gene>
<dbReference type="EMBL" id="VFIO01000006">
    <property type="protein sequence ID" value="TWR88225.1"/>
    <property type="molecule type" value="Genomic_DNA"/>
</dbReference>
<organism evidence="1 2">
    <name type="scientific">Pseudomonas saxonica</name>
    <dbReference type="NCBI Taxonomy" id="2600598"/>
    <lineage>
        <taxon>Bacteria</taxon>
        <taxon>Pseudomonadati</taxon>
        <taxon>Pseudomonadota</taxon>
        <taxon>Gammaproteobacteria</taxon>
        <taxon>Pseudomonadales</taxon>
        <taxon>Pseudomonadaceae</taxon>
        <taxon>Pseudomonas</taxon>
    </lineage>
</organism>
<accession>A0ABY3GFB3</accession>
<protein>
    <submittedName>
        <fullName evidence="1">Uncharacterized protein</fullName>
    </submittedName>
</protein>
<dbReference type="RefSeq" id="WP_146386268.1">
    <property type="nucleotide sequence ID" value="NZ_VFIO01000006.1"/>
</dbReference>